<feature type="compositionally biased region" description="Low complexity" evidence="1">
    <location>
        <begin position="36"/>
        <end position="55"/>
    </location>
</feature>
<organism evidence="2 3">
    <name type="scientific">Parasponia andersonii</name>
    <name type="common">Sponia andersonii</name>
    <dbReference type="NCBI Taxonomy" id="3476"/>
    <lineage>
        <taxon>Eukaryota</taxon>
        <taxon>Viridiplantae</taxon>
        <taxon>Streptophyta</taxon>
        <taxon>Embryophyta</taxon>
        <taxon>Tracheophyta</taxon>
        <taxon>Spermatophyta</taxon>
        <taxon>Magnoliopsida</taxon>
        <taxon>eudicotyledons</taxon>
        <taxon>Gunneridae</taxon>
        <taxon>Pentapetalae</taxon>
        <taxon>rosids</taxon>
        <taxon>fabids</taxon>
        <taxon>Rosales</taxon>
        <taxon>Cannabaceae</taxon>
        <taxon>Parasponia</taxon>
    </lineage>
</organism>
<comment type="caution">
    <text evidence="2">The sequence shown here is derived from an EMBL/GenBank/DDBJ whole genome shotgun (WGS) entry which is preliminary data.</text>
</comment>
<proteinExistence type="predicted"/>
<feature type="region of interest" description="Disordered" evidence="1">
    <location>
        <begin position="28"/>
        <end position="55"/>
    </location>
</feature>
<evidence type="ECO:0000313" key="2">
    <source>
        <dbReference type="EMBL" id="PON33515.1"/>
    </source>
</evidence>
<gene>
    <name evidence="2" type="ORF">PanWU01x14_352110</name>
</gene>
<dbReference type="AlphaFoldDB" id="A0A2P5AAF4"/>
<reference evidence="3" key="1">
    <citation type="submission" date="2016-06" db="EMBL/GenBank/DDBJ databases">
        <title>Parallel loss of symbiosis genes in relatives of nitrogen-fixing non-legume Parasponia.</title>
        <authorList>
            <person name="Van Velzen R."/>
            <person name="Holmer R."/>
            <person name="Bu F."/>
            <person name="Rutten L."/>
            <person name="Van Zeijl A."/>
            <person name="Liu W."/>
            <person name="Santuari L."/>
            <person name="Cao Q."/>
            <person name="Sharma T."/>
            <person name="Shen D."/>
            <person name="Roswanjaya Y."/>
            <person name="Wardhani T."/>
            <person name="Kalhor M.S."/>
            <person name="Jansen J."/>
            <person name="Van den Hoogen J."/>
            <person name="Gungor B."/>
            <person name="Hartog M."/>
            <person name="Hontelez J."/>
            <person name="Verver J."/>
            <person name="Yang W.-C."/>
            <person name="Schijlen E."/>
            <person name="Repin R."/>
            <person name="Schilthuizen M."/>
            <person name="Schranz E."/>
            <person name="Heidstra R."/>
            <person name="Miyata K."/>
            <person name="Fedorova E."/>
            <person name="Kohlen W."/>
            <person name="Bisseling T."/>
            <person name="Smit S."/>
            <person name="Geurts R."/>
        </authorList>
    </citation>
    <scope>NUCLEOTIDE SEQUENCE [LARGE SCALE GENOMIC DNA]</scope>
    <source>
        <strain evidence="3">cv. WU1-14</strain>
    </source>
</reference>
<evidence type="ECO:0000256" key="1">
    <source>
        <dbReference type="SAM" id="MobiDB-lite"/>
    </source>
</evidence>
<dbReference type="Proteomes" id="UP000237105">
    <property type="component" value="Unassembled WGS sequence"/>
</dbReference>
<evidence type="ECO:0000313" key="3">
    <source>
        <dbReference type="Proteomes" id="UP000237105"/>
    </source>
</evidence>
<keyword evidence="3" id="KW-1185">Reference proteome</keyword>
<dbReference type="EMBL" id="JXTB01000722">
    <property type="protein sequence ID" value="PON33515.1"/>
    <property type="molecule type" value="Genomic_DNA"/>
</dbReference>
<name>A0A2P5AAF4_PARAD</name>
<accession>A0A2P5AAF4</accession>
<protein>
    <submittedName>
        <fullName evidence="2">Uncharacterized protein</fullName>
    </submittedName>
</protein>
<sequence>MVGTDFHWSSPHAACLAMLLSSPNTAADAAAKDEAATTNAGSNSSPNATSASATARVVDRRCRFDYLHL</sequence>